<dbReference type="AlphaFoldDB" id="A0A0D1Y8T2"/>
<evidence type="ECO:0000313" key="1">
    <source>
        <dbReference type="EMBL" id="KIV77214.1"/>
    </source>
</evidence>
<gene>
    <name evidence="1" type="ORF">PV11_09029</name>
</gene>
<name>A0A0D1Y8T2_9EURO</name>
<proteinExistence type="predicted"/>
<organism evidence="1 2">
    <name type="scientific">Exophiala sideris</name>
    <dbReference type="NCBI Taxonomy" id="1016849"/>
    <lineage>
        <taxon>Eukaryota</taxon>
        <taxon>Fungi</taxon>
        <taxon>Dikarya</taxon>
        <taxon>Ascomycota</taxon>
        <taxon>Pezizomycotina</taxon>
        <taxon>Eurotiomycetes</taxon>
        <taxon>Chaetothyriomycetidae</taxon>
        <taxon>Chaetothyriales</taxon>
        <taxon>Herpotrichiellaceae</taxon>
        <taxon>Exophiala</taxon>
    </lineage>
</organism>
<reference evidence="1 2" key="1">
    <citation type="submission" date="2015-01" db="EMBL/GenBank/DDBJ databases">
        <title>The Genome Sequence of Exophiala sideris CBS121828.</title>
        <authorList>
            <consortium name="The Broad Institute Genomics Platform"/>
            <person name="Cuomo C."/>
            <person name="de Hoog S."/>
            <person name="Gorbushina A."/>
            <person name="Stielow B."/>
            <person name="Teixiera M."/>
            <person name="Abouelleil A."/>
            <person name="Chapman S.B."/>
            <person name="Priest M."/>
            <person name="Young S.K."/>
            <person name="Wortman J."/>
            <person name="Nusbaum C."/>
            <person name="Birren B."/>
        </authorList>
    </citation>
    <scope>NUCLEOTIDE SEQUENCE [LARGE SCALE GENOMIC DNA]</scope>
    <source>
        <strain evidence="1 2">CBS 121828</strain>
    </source>
</reference>
<accession>A0A0D1Y8T2</accession>
<evidence type="ECO:0000313" key="2">
    <source>
        <dbReference type="Proteomes" id="UP000053599"/>
    </source>
</evidence>
<dbReference type="HOGENOM" id="CLU_2096901_0_0_1"/>
<protein>
    <submittedName>
        <fullName evidence="1">Uncharacterized protein</fullName>
    </submittedName>
</protein>
<dbReference type="Proteomes" id="UP000053599">
    <property type="component" value="Unassembled WGS sequence"/>
</dbReference>
<dbReference type="EMBL" id="KN846954">
    <property type="protein sequence ID" value="KIV77214.1"/>
    <property type="molecule type" value="Genomic_DNA"/>
</dbReference>
<sequence length="116" mass="13707">MQYRREDHMGRERLETVAKTAKQSPRNVDALDHSQHRLLYLRRCRAPHHPPTKIRDQDVEQRDRLASPAMVVTKIGILIDSRSNRCQLARSVLGLRRATSFTWYQSSRCSWRVLIR</sequence>